<dbReference type="InterPro" id="IPR011990">
    <property type="entry name" value="TPR-like_helical_dom_sf"/>
</dbReference>
<name>A0A917Z4R3_9ACTN</name>
<sequence length="136" mass="14517">MARNGSDDTTRRGTTGADAVEGLLAYAATRPRWSRSALRDLREAVTRGRELAAADPAHTVLLVRALRTAATLLLKRGRAAEALPFAIEAVELSRPKGEALVACLWCLSAVYEALQQYAEAAAATEEAAQIMPPDQA</sequence>
<dbReference type="Gene3D" id="1.25.40.10">
    <property type="entry name" value="Tetratricopeptide repeat domain"/>
    <property type="match status" value="1"/>
</dbReference>
<organism evidence="1 2">
    <name type="scientific">Nonomuraea cavernae</name>
    <dbReference type="NCBI Taxonomy" id="2045107"/>
    <lineage>
        <taxon>Bacteria</taxon>
        <taxon>Bacillati</taxon>
        <taxon>Actinomycetota</taxon>
        <taxon>Actinomycetes</taxon>
        <taxon>Streptosporangiales</taxon>
        <taxon>Streptosporangiaceae</taxon>
        <taxon>Nonomuraea</taxon>
    </lineage>
</organism>
<gene>
    <name evidence="1" type="ORF">GCM10012289_49170</name>
</gene>
<proteinExistence type="predicted"/>
<evidence type="ECO:0000313" key="2">
    <source>
        <dbReference type="Proteomes" id="UP000646523"/>
    </source>
</evidence>
<dbReference type="Proteomes" id="UP000646523">
    <property type="component" value="Unassembled WGS sequence"/>
</dbReference>
<dbReference type="EMBL" id="BMNH01000016">
    <property type="protein sequence ID" value="GGO75052.1"/>
    <property type="molecule type" value="Genomic_DNA"/>
</dbReference>
<dbReference type="SUPFAM" id="SSF48452">
    <property type="entry name" value="TPR-like"/>
    <property type="match status" value="1"/>
</dbReference>
<dbReference type="AlphaFoldDB" id="A0A917Z4R3"/>
<comment type="caution">
    <text evidence="1">The sequence shown here is derived from an EMBL/GenBank/DDBJ whole genome shotgun (WGS) entry which is preliminary data.</text>
</comment>
<evidence type="ECO:0000313" key="1">
    <source>
        <dbReference type="EMBL" id="GGO75052.1"/>
    </source>
</evidence>
<reference evidence="1" key="2">
    <citation type="submission" date="2020-09" db="EMBL/GenBank/DDBJ databases">
        <authorList>
            <person name="Sun Q."/>
            <person name="Zhou Y."/>
        </authorList>
    </citation>
    <scope>NUCLEOTIDE SEQUENCE</scope>
    <source>
        <strain evidence="1">CGMCC 4.7368</strain>
    </source>
</reference>
<accession>A0A917Z4R3</accession>
<evidence type="ECO:0008006" key="3">
    <source>
        <dbReference type="Google" id="ProtNLM"/>
    </source>
</evidence>
<protein>
    <recommendedName>
        <fullName evidence="3">Tetratricopeptide repeat protein</fullName>
    </recommendedName>
</protein>
<dbReference type="RefSeq" id="WP_189126511.1">
    <property type="nucleotide sequence ID" value="NZ_BMNH01000016.1"/>
</dbReference>
<reference evidence="1" key="1">
    <citation type="journal article" date="2014" name="Int. J. Syst. Evol. Microbiol.">
        <title>Complete genome sequence of Corynebacterium casei LMG S-19264T (=DSM 44701T), isolated from a smear-ripened cheese.</title>
        <authorList>
            <consortium name="US DOE Joint Genome Institute (JGI-PGF)"/>
            <person name="Walter F."/>
            <person name="Albersmeier A."/>
            <person name="Kalinowski J."/>
            <person name="Ruckert C."/>
        </authorList>
    </citation>
    <scope>NUCLEOTIDE SEQUENCE</scope>
    <source>
        <strain evidence="1">CGMCC 4.7368</strain>
    </source>
</reference>
<keyword evidence="2" id="KW-1185">Reference proteome</keyword>